<reference evidence="2" key="1">
    <citation type="journal article" date="2020" name="Nature">
        <title>Giant virus diversity and host interactions through global metagenomics.</title>
        <authorList>
            <person name="Schulz F."/>
            <person name="Roux S."/>
            <person name="Paez-Espino D."/>
            <person name="Jungbluth S."/>
            <person name="Walsh D.A."/>
            <person name="Denef V.J."/>
            <person name="McMahon K.D."/>
            <person name="Konstantinidis K.T."/>
            <person name="Eloe-Fadrosh E.A."/>
            <person name="Kyrpides N.C."/>
            <person name="Woyke T."/>
        </authorList>
    </citation>
    <scope>NUCLEOTIDE SEQUENCE</scope>
    <source>
        <strain evidence="2">GVMAG-M-3300025695-21</strain>
    </source>
</reference>
<feature type="region of interest" description="Disordered" evidence="1">
    <location>
        <begin position="1"/>
        <end position="23"/>
    </location>
</feature>
<protein>
    <submittedName>
        <fullName evidence="2">Uncharacterized protein</fullName>
    </submittedName>
</protein>
<dbReference type="EMBL" id="MN740300">
    <property type="protein sequence ID" value="QHT99034.1"/>
    <property type="molecule type" value="Genomic_DNA"/>
</dbReference>
<organism evidence="2">
    <name type="scientific">viral metagenome</name>
    <dbReference type="NCBI Taxonomy" id="1070528"/>
    <lineage>
        <taxon>unclassified sequences</taxon>
        <taxon>metagenomes</taxon>
        <taxon>organismal metagenomes</taxon>
    </lineage>
</organism>
<dbReference type="AlphaFoldDB" id="A0A6C0J055"/>
<proteinExistence type="predicted"/>
<name>A0A6C0J055_9ZZZZ</name>
<feature type="compositionally biased region" description="Low complexity" evidence="1">
    <location>
        <begin position="1"/>
        <end position="12"/>
    </location>
</feature>
<evidence type="ECO:0000256" key="1">
    <source>
        <dbReference type="SAM" id="MobiDB-lite"/>
    </source>
</evidence>
<evidence type="ECO:0000313" key="2">
    <source>
        <dbReference type="EMBL" id="QHT99034.1"/>
    </source>
</evidence>
<accession>A0A6C0J055</accession>
<sequence>MRPYKSLSFSPSKKLKDSDRKSSRARSLQSLKTYTISKEKKLKYLYKFFNKEDLKLEKSNKYKFELIKLPINYYLWKGIGKGMKYDPTINTDGFFASKETASYYGTHPSIRGTDLQFKIIKELKLIDIGSLNNMKIIWNIIDNISLNNINDRNNKLYKYIKDNYLVDNKKLSYNSDIKDPKVLPDIAYLYKMLLVETCVNYDRSPNTKIKFPTKCIRKSDEVYDKKLIDFIKSIDDNIDGWIHFNTEDFHDEIMIFDVNKHLKYIDYHII</sequence>